<dbReference type="Proteomes" id="UP000289954">
    <property type="component" value="Unassembled WGS sequence"/>
</dbReference>
<evidence type="ECO:0000256" key="1">
    <source>
        <dbReference type="ARBA" id="ARBA00004651"/>
    </source>
</evidence>
<comment type="subcellular location">
    <subcellularLocation>
        <location evidence="1">Cell membrane</location>
        <topology evidence="1">Multi-pass membrane protein</topology>
    </subcellularLocation>
</comment>
<dbReference type="GO" id="GO:0022857">
    <property type="term" value="F:transmembrane transporter activity"/>
    <property type="evidence" value="ECO:0007669"/>
    <property type="project" value="InterPro"/>
</dbReference>
<name>A0A402DPU0_9CELL</name>
<feature type="transmembrane region" description="Helical" evidence="6">
    <location>
        <begin position="217"/>
        <end position="235"/>
    </location>
</feature>
<comment type="caution">
    <text evidence="7">The sequence shown here is derived from an EMBL/GenBank/DDBJ whole genome shotgun (WGS) entry which is preliminary data.</text>
</comment>
<feature type="transmembrane region" description="Helical" evidence="6">
    <location>
        <begin position="33"/>
        <end position="56"/>
    </location>
</feature>
<feature type="transmembrane region" description="Helical" evidence="6">
    <location>
        <begin position="356"/>
        <end position="379"/>
    </location>
</feature>
<dbReference type="EMBL" id="BIMR01000077">
    <property type="protein sequence ID" value="GCE76162.1"/>
    <property type="molecule type" value="Genomic_DNA"/>
</dbReference>
<keyword evidence="2" id="KW-1003">Cell membrane</keyword>
<feature type="transmembrane region" description="Helical" evidence="6">
    <location>
        <begin position="400"/>
        <end position="420"/>
    </location>
</feature>
<accession>A0A402DPU0</accession>
<organism evidence="7 8">
    <name type="scientific">Cellulomonas biazotea</name>
    <dbReference type="NCBI Taxonomy" id="1709"/>
    <lineage>
        <taxon>Bacteria</taxon>
        <taxon>Bacillati</taxon>
        <taxon>Actinomycetota</taxon>
        <taxon>Actinomycetes</taxon>
        <taxon>Micrococcales</taxon>
        <taxon>Cellulomonadaceae</taxon>
        <taxon>Cellulomonas</taxon>
    </lineage>
</organism>
<sequence length="432" mass="45094">MSTMTAPDKPESLVPEPTTLVQAKVRWHGPVTAIVLAVLSLVFFGLLTAAGATTTFRVATGGDAIKIDDIVVPSRLTASILSVGALVIAVLALLRSRRRRPVPAWMWVVYGVLIFLALLVWVMAGNDNALPLTLLLTNALGLSVPLVFGALAGLLCERSGVINIAIEGQLLAGAFLAVVVASVTGNAYVGLIAAPLAGALVGACLALFAVRYWVDQIIVGVVLNVLVIGLTNYLFSTVLTANPQTLNSPPRLPTIAVPLLADIPVVGPVLFAHPLTVYLMYIAVAVLQVMVFRSRWGLRMRSVGEHPKAADTVGIKVNRTRVRSTILGSAIAGLGGAALVSAGLAFTKELTSGKGYIALAAMILGRWSPTGALAASLFFGLADALRRVLNNLGSPIPSDILAMLPYLATIFAVAGLVGRVRPPAAEGVPYKK</sequence>
<feature type="transmembrane region" description="Helical" evidence="6">
    <location>
        <begin position="76"/>
        <end position="94"/>
    </location>
</feature>
<keyword evidence="8" id="KW-1185">Reference proteome</keyword>
<keyword evidence="5 6" id="KW-0472">Membrane</keyword>
<evidence type="ECO:0000313" key="8">
    <source>
        <dbReference type="Proteomes" id="UP000289954"/>
    </source>
</evidence>
<keyword evidence="3 6" id="KW-0812">Transmembrane</keyword>
<evidence type="ECO:0000313" key="7">
    <source>
        <dbReference type="EMBL" id="GCE76162.1"/>
    </source>
</evidence>
<protein>
    <submittedName>
        <fullName evidence="7">ABC transporter permease</fullName>
    </submittedName>
</protein>
<feature type="transmembrane region" description="Helical" evidence="6">
    <location>
        <begin position="187"/>
        <end position="210"/>
    </location>
</feature>
<keyword evidence="4 6" id="KW-1133">Transmembrane helix</keyword>
<feature type="transmembrane region" description="Helical" evidence="6">
    <location>
        <begin position="106"/>
        <end position="124"/>
    </location>
</feature>
<feature type="transmembrane region" description="Helical" evidence="6">
    <location>
        <begin position="161"/>
        <end position="181"/>
    </location>
</feature>
<reference evidence="7 8" key="1">
    <citation type="submission" date="2019-01" db="EMBL/GenBank/DDBJ databases">
        <title>Draft genome sequence of Cellulomonas takizawaensis strain TKZ-21.</title>
        <authorList>
            <person name="Yamamura H."/>
            <person name="Hayashi T."/>
            <person name="Hamada M."/>
            <person name="Serisawa Y."/>
            <person name="Matsuyama K."/>
            <person name="Nakagawa Y."/>
            <person name="Otoguro M."/>
            <person name="Yanagida F."/>
            <person name="Hayakawa M."/>
        </authorList>
    </citation>
    <scope>NUCLEOTIDE SEQUENCE [LARGE SCALE GENOMIC DNA]</scope>
    <source>
        <strain evidence="7 8">NBRC12680</strain>
    </source>
</reference>
<dbReference type="Pfam" id="PF02653">
    <property type="entry name" value="BPD_transp_2"/>
    <property type="match status" value="1"/>
</dbReference>
<feature type="transmembrane region" description="Helical" evidence="6">
    <location>
        <begin position="130"/>
        <end position="154"/>
    </location>
</feature>
<feature type="transmembrane region" description="Helical" evidence="6">
    <location>
        <begin position="326"/>
        <end position="344"/>
    </location>
</feature>
<evidence type="ECO:0000256" key="3">
    <source>
        <dbReference type="ARBA" id="ARBA00022692"/>
    </source>
</evidence>
<dbReference type="InterPro" id="IPR001851">
    <property type="entry name" value="ABC_transp_permease"/>
</dbReference>
<dbReference type="PANTHER" id="PTHR43370:SF1">
    <property type="entry name" value="GUANOSINE ABC TRANSPORTER PERMEASE PROTEIN NUPQ"/>
    <property type="match status" value="1"/>
</dbReference>
<dbReference type="CDD" id="cd06580">
    <property type="entry name" value="TM_PBP1_transp_TpRbsC_like"/>
    <property type="match status" value="1"/>
</dbReference>
<feature type="transmembrane region" description="Helical" evidence="6">
    <location>
        <begin position="270"/>
        <end position="292"/>
    </location>
</feature>
<dbReference type="GO" id="GO:0005886">
    <property type="term" value="C:plasma membrane"/>
    <property type="evidence" value="ECO:0007669"/>
    <property type="project" value="UniProtKB-SubCell"/>
</dbReference>
<evidence type="ECO:0000256" key="4">
    <source>
        <dbReference type="ARBA" id="ARBA00022989"/>
    </source>
</evidence>
<evidence type="ECO:0000256" key="6">
    <source>
        <dbReference type="SAM" id="Phobius"/>
    </source>
</evidence>
<gene>
    <name evidence="7" type="ORF">CBZ_12180</name>
</gene>
<evidence type="ECO:0000256" key="2">
    <source>
        <dbReference type="ARBA" id="ARBA00022475"/>
    </source>
</evidence>
<dbReference type="PANTHER" id="PTHR43370">
    <property type="entry name" value="SUGAR ABC TRANSPORTER INTEGRAL MEMBRANE PROTEIN-RELATED"/>
    <property type="match status" value="1"/>
</dbReference>
<evidence type="ECO:0000256" key="5">
    <source>
        <dbReference type="ARBA" id="ARBA00023136"/>
    </source>
</evidence>
<dbReference type="AlphaFoldDB" id="A0A402DPU0"/>
<proteinExistence type="predicted"/>